<dbReference type="STRING" id="454130.A0A0U4Z2I6"/>
<keyword evidence="3" id="KW-1185">Reference proteome</keyword>
<dbReference type="EMBL" id="CDMC01000004">
    <property type="protein sequence ID" value="CEL03893.1"/>
    <property type="molecule type" value="Genomic_DNA"/>
</dbReference>
<dbReference type="OrthoDB" id="4941332at2759"/>
<evidence type="ECO:0000313" key="3">
    <source>
        <dbReference type="Proteomes" id="UP000054771"/>
    </source>
</evidence>
<accession>A0A0U4Z2I6</accession>
<proteinExistence type="predicted"/>
<feature type="transmembrane region" description="Helical" evidence="1">
    <location>
        <begin position="102"/>
        <end position="124"/>
    </location>
</feature>
<gene>
    <name evidence="2" type="ORF">ASPCAL05031</name>
</gene>
<keyword evidence="1" id="KW-1133">Transmembrane helix</keyword>
<reference evidence="3" key="1">
    <citation type="journal article" date="2016" name="Genome Announc.">
        <title>Draft genome sequences of fungus Aspergillus calidoustus.</title>
        <authorList>
            <person name="Horn F."/>
            <person name="Linde J."/>
            <person name="Mattern D.J."/>
            <person name="Walther G."/>
            <person name="Guthke R."/>
            <person name="Scherlach K."/>
            <person name="Martin K."/>
            <person name="Brakhage A.A."/>
            <person name="Petzke L."/>
            <person name="Valiante V."/>
        </authorList>
    </citation>
    <scope>NUCLEOTIDE SEQUENCE [LARGE SCALE GENOMIC DNA]</scope>
    <source>
        <strain evidence="3">SF006504</strain>
    </source>
</reference>
<sequence length="196" mass="21738">MEAVAAAIIAQIAITMISLPNFDSVHWAATAVAYSSLICGILTTFLAFIVQQILSDLHNPEEVRSWLTTTRRSHSRSRPINATEKKIPSLSSAVLLTTPSKLLRLSILTAFVALGIYLGCVWDAELGNLRGRDANFWVLLVFSVFSFVMLQDAFLPFSVSSYPSSRSTDEELQDLGDGTRSYEMHLSRPFVPRKRA</sequence>
<evidence type="ECO:0000256" key="1">
    <source>
        <dbReference type="SAM" id="Phobius"/>
    </source>
</evidence>
<organism evidence="2 3">
    <name type="scientific">Aspergillus calidoustus</name>
    <dbReference type="NCBI Taxonomy" id="454130"/>
    <lineage>
        <taxon>Eukaryota</taxon>
        <taxon>Fungi</taxon>
        <taxon>Dikarya</taxon>
        <taxon>Ascomycota</taxon>
        <taxon>Pezizomycotina</taxon>
        <taxon>Eurotiomycetes</taxon>
        <taxon>Eurotiomycetidae</taxon>
        <taxon>Eurotiales</taxon>
        <taxon>Aspergillaceae</taxon>
        <taxon>Aspergillus</taxon>
        <taxon>Aspergillus subgen. Nidulantes</taxon>
    </lineage>
</organism>
<dbReference type="Proteomes" id="UP000054771">
    <property type="component" value="Unassembled WGS sequence"/>
</dbReference>
<feature type="transmembrane region" description="Helical" evidence="1">
    <location>
        <begin position="25"/>
        <end position="50"/>
    </location>
</feature>
<feature type="transmembrane region" description="Helical" evidence="1">
    <location>
        <begin position="136"/>
        <end position="157"/>
    </location>
</feature>
<dbReference type="AlphaFoldDB" id="A0A0U4Z2I6"/>
<evidence type="ECO:0000313" key="2">
    <source>
        <dbReference type="EMBL" id="CEL03893.1"/>
    </source>
</evidence>
<keyword evidence="1" id="KW-0472">Membrane</keyword>
<protein>
    <submittedName>
        <fullName evidence="2">Uncharacterized protein</fullName>
    </submittedName>
</protein>
<keyword evidence="1" id="KW-0812">Transmembrane</keyword>
<name>A0A0U4Z2I6_ASPCI</name>